<dbReference type="SMART" id="SM00304">
    <property type="entry name" value="HAMP"/>
    <property type="match status" value="1"/>
</dbReference>
<dbReference type="Gene3D" id="1.10.287.950">
    <property type="entry name" value="Methyl-accepting chemotaxis protein"/>
    <property type="match status" value="1"/>
</dbReference>
<dbReference type="Pfam" id="PF00672">
    <property type="entry name" value="HAMP"/>
    <property type="match status" value="1"/>
</dbReference>
<gene>
    <name evidence="8" type="ORF">IG616_19420</name>
</gene>
<evidence type="ECO:0000259" key="6">
    <source>
        <dbReference type="PROSITE" id="PS50111"/>
    </source>
</evidence>
<comment type="similarity">
    <text evidence="2">Belongs to the methyl-accepting chemotaxis (MCP) protein family.</text>
</comment>
<feature type="transmembrane region" description="Helical" evidence="4">
    <location>
        <begin position="319"/>
        <end position="341"/>
    </location>
</feature>
<feature type="domain" description="Methyl-accepting transducer" evidence="6">
    <location>
        <begin position="465"/>
        <end position="665"/>
    </location>
</feature>
<evidence type="ECO:0000313" key="9">
    <source>
        <dbReference type="Proteomes" id="UP000632063"/>
    </source>
</evidence>
<dbReference type="InterPro" id="IPR003660">
    <property type="entry name" value="HAMP_dom"/>
</dbReference>
<evidence type="ECO:0000256" key="3">
    <source>
        <dbReference type="PROSITE-ProRule" id="PRU00284"/>
    </source>
</evidence>
<keyword evidence="1 3" id="KW-0807">Transducer</keyword>
<evidence type="ECO:0000259" key="7">
    <source>
        <dbReference type="PROSITE" id="PS50885"/>
    </source>
</evidence>
<dbReference type="PANTHER" id="PTHR32089">
    <property type="entry name" value="METHYL-ACCEPTING CHEMOTAXIS PROTEIN MCPB"/>
    <property type="match status" value="1"/>
</dbReference>
<evidence type="ECO:0000256" key="1">
    <source>
        <dbReference type="ARBA" id="ARBA00023224"/>
    </source>
</evidence>
<dbReference type="PROSITE" id="PS50885">
    <property type="entry name" value="HAMP"/>
    <property type="match status" value="1"/>
</dbReference>
<dbReference type="SUPFAM" id="SSF58104">
    <property type="entry name" value="Methyl-accepting chemotaxis protein (MCP) signaling domain"/>
    <property type="match status" value="1"/>
</dbReference>
<organism evidence="8 9">
    <name type="scientific">Roseibium litorale</name>
    <dbReference type="NCBI Taxonomy" id="2803841"/>
    <lineage>
        <taxon>Bacteria</taxon>
        <taxon>Pseudomonadati</taxon>
        <taxon>Pseudomonadota</taxon>
        <taxon>Alphaproteobacteria</taxon>
        <taxon>Hyphomicrobiales</taxon>
        <taxon>Stappiaceae</taxon>
        <taxon>Roseibium</taxon>
    </lineage>
</organism>
<dbReference type="Pfam" id="PF00015">
    <property type="entry name" value="MCPsignal"/>
    <property type="match status" value="1"/>
</dbReference>
<reference evidence="9" key="1">
    <citation type="submission" date="2020-09" db="EMBL/GenBank/DDBJ databases">
        <title>The genome sequence of strain Labrenzia suaedae 4C16A.</title>
        <authorList>
            <person name="Liu Y."/>
        </authorList>
    </citation>
    <scope>NUCLEOTIDE SEQUENCE [LARGE SCALE GENOMIC DNA]</scope>
    <source>
        <strain evidence="9">4C16A</strain>
    </source>
</reference>
<evidence type="ECO:0000256" key="4">
    <source>
        <dbReference type="SAM" id="Phobius"/>
    </source>
</evidence>
<dbReference type="Gene3D" id="6.10.340.10">
    <property type="match status" value="1"/>
</dbReference>
<keyword evidence="4" id="KW-0812">Transmembrane</keyword>
<comment type="caution">
    <text evidence="8">The sequence shown here is derived from an EMBL/GenBank/DDBJ whole genome shotgun (WGS) entry which is preliminary data.</text>
</comment>
<dbReference type="SMART" id="SM00283">
    <property type="entry name" value="MA"/>
    <property type="match status" value="1"/>
</dbReference>
<dbReference type="InterPro" id="IPR004089">
    <property type="entry name" value="MCPsignal_dom"/>
</dbReference>
<dbReference type="PROSITE" id="PS50111">
    <property type="entry name" value="CHEMOTAXIS_TRANSDUC_2"/>
    <property type="match status" value="1"/>
</dbReference>
<dbReference type="EMBL" id="JACYXI010000015">
    <property type="protein sequence ID" value="MBD8893721.1"/>
    <property type="molecule type" value="Genomic_DNA"/>
</dbReference>
<evidence type="ECO:0000256" key="5">
    <source>
        <dbReference type="SAM" id="SignalP"/>
    </source>
</evidence>
<keyword evidence="4" id="KW-0472">Membrane</keyword>
<accession>A0ABR9CS68</accession>
<keyword evidence="9" id="KW-1185">Reference proteome</keyword>
<feature type="signal peptide" evidence="5">
    <location>
        <begin position="1"/>
        <end position="20"/>
    </location>
</feature>
<feature type="chain" id="PRO_5045754635" evidence="5">
    <location>
        <begin position="21"/>
        <end position="692"/>
    </location>
</feature>
<evidence type="ECO:0000256" key="2">
    <source>
        <dbReference type="ARBA" id="ARBA00029447"/>
    </source>
</evidence>
<proteinExistence type="inferred from homology"/>
<reference evidence="8 9" key="2">
    <citation type="journal article" date="2021" name="Int. J. Syst. Evol. Microbiol.">
        <title>Roseibium litorale sp. nov., isolated from a tidal flat sediment and proposal for the reclassification of Labrenzia polysiphoniae as Roseibium polysiphoniae comb. nov.</title>
        <authorList>
            <person name="Liu Y."/>
            <person name="Pei T."/>
            <person name="Du J."/>
            <person name="Chao M."/>
            <person name="Deng M.R."/>
            <person name="Zhu H."/>
        </authorList>
    </citation>
    <scope>NUCLEOTIDE SEQUENCE [LARGE SCALE GENOMIC DNA]</scope>
    <source>
        <strain evidence="8 9">4C16A</strain>
    </source>
</reference>
<sequence length="692" mass="73489">MFLAGAVLMCAAIVTVTAYLASGVANTQADRALRSATQAKAETLGLALDQLNQSANFYVGLQEARDGLMKMTAGWKNLKTDQTAILRKMFVEDNPNAPAERYLMTKSEEKNYYSSNHELIHASFRGLIEQGLFSGIALSDPTGNITYSYNKGEEFGRNAADPLLANNAYGVALKPLVEAGTAGTLKSGDIFTSGFMTDADGNVSLVLAAPVFYLDRFFGAVGLQVNMERFASFLNDLTGLGDSERVILVDSADHLVEVSASGAAARTFALADIQSAPGILNIDGTTYRFSRTDNDIHGKSYGLIEAVQQSELSAAAHKISYGAVITGVLCLLPVVGLIWWLTIRMFAPLQTLTGATRRIADGDLDVAVDATERADEIGDMARCIEVFKQNSLERERLAEERKAGHIARERREKNIDSLIAAFRSEAQAVLSSVEENLIRVEDMSNLLSERSNAAANRGSVAVGDSESASSNVQAVASATEELNASISEIARQVETTAEIVGRTTSNAQSSNEKIAGLADAANKIGDVVSLISEIAEQTNLLALNATIEAARAGEAGRGFAVVASEVKSLAGQTAKATEEISAQIAAIQASTNEAVEEIALVSGSMDEVNNYTSAIASAVQQQGAATREISLNVTEAAQGTMSVTTAVSSLSHDVEENASSADHMREATLQMKRQAEQLRQSVERFLSEVAAA</sequence>
<keyword evidence="5" id="KW-0732">Signal</keyword>
<feature type="domain" description="HAMP" evidence="7">
    <location>
        <begin position="343"/>
        <end position="396"/>
    </location>
</feature>
<dbReference type="PANTHER" id="PTHR32089:SF112">
    <property type="entry name" value="LYSOZYME-LIKE PROTEIN-RELATED"/>
    <property type="match status" value="1"/>
</dbReference>
<dbReference type="CDD" id="cd06225">
    <property type="entry name" value="HAMP"/>
    <property type="match status" value="1"/>
</dbReference>
<dbReference type="Proteomes" id="UP000632063">
    <property type="component" value="Unassembled WGS sequence"/>
</dbReference>
<name>A0ABR9CS68_9HYPH</name>
<evidence type="ECO:0000313" key="8">
    <source>
        <dbReference type="EMBL" id="MBD8893721.1"/>
    </source>
</evidence>
<keyword evidence="4" id="KW-1133">Transmembrane helix</keyword>
<protein>
    <submittedName>
        <fullName evidence="8">Methyl-accepting chemotaxis protein</fullName>
    </submittedName>
</protein>